<dbReference type="Pfam" id="PF13578">
    <property type="entry name" value="Methyltransf_24"/>
    <property type="match status" value="1"/>
</dbReference>
<evidence type="ECO:0000313" key="4">
    <source>
        <dbReference type="EMBL" id="GES49261.1"/>
    </source>
</evidence>
<dbReference type="InterPro" id="IPR002935">
    <property type="entry name" value="SAM_O-MeTrfase"/>
</dbReference>
<evidence type="ECO:0000256" key="1">
    <source>
        <dbReference type="ARBA" id="ARBA00022603"/>
    </source>
</evidence>
<keyword evidence="5" id="KW-1185">Reference proteome</keyword>
<dbReference type="PROSITE" id="PS51682">
    <property type="entry name" value="SAM_OMT_I"/>
    <property type="match status" value="1"/>
</dbReference>
<proteinExistence type="predicted"/>
<keyword evidence="2" id="KW-0808">Transferase</keyword>
<dbReference type="PANTHER" id="PTHR43167:SF1">
    <property type="entry name" value="PUTATIVE (AFU_ORTHOLOGUE AFUA_6G01830)-RELATED"/>
    <property type="match status" value="1"/>
</dbReference>
<dbReference type="RefSeq" id="WP_113350685.1">
    <property type="nucleotide sequence ID" value="NZ_BLAI01000002.1"/>
</dbReference>
<dbReference type="Gene3D" id="3.40.50.150">
    <property type="entry name" value="Vaccinia Virus protein VP39"/>
    <property type="match status" value="1"/>
</dbReference>
<name>A0ABQ0Z144_9HYPH</name>
<keyword evidence="1" id="KW-0489">Methyltransferase</keyword>
<gene>
    <name evidence="4" type="ORF">RsS93_18750</name>
</gene>
<dbReference type="CDD" id="cd02440">
    <property type="entry name" value="AdoMet_MTases"/>
    <property type="match status" value="1"/>
</dbReference>
<keyword evidence="3" id="KW-0949">S-adenosyl-L-methionine</keyword>
<evidence type="ECO:0008006" key="6">
    <source>
        <dbReference type="Google" id="ProtNLM"/>
    </source>
</evidence>
<evidence type="ECO:0000256" key="2">
    <source>
        <dbReference type="ARBA" id="ARBA00022679"/>
    </source>
</evidence>
<organism evidence="4 5">
    <name type="scientific">Rhizobium dioscoreae</name>
    <dbReference type="NCBI Taxonomy" id="2653122"/>
    <lineage>
        <taxon>Bacteria</taxon>
        <taxon>Pseudomonadati</taxon>
        <taxon>Pseudomonadota</taxon>
        <taxon>Alphaproteobacteria</taxon>
        <taxon>Hyphomicrobiales</taxon>
        <taxon>Rhizobiaceae</taxon>
        <taxon>Rhizobium/Agrobacterium group</taxon>
        <taxon>Rhizobium</taxon>
    </lineage>
</organism>
<dbReference type="EMBL" id="BLAJ01000002">
    <property type="protein sequence ID" value="GES49261.1"/>
    <property type="molecule type" value="Genomic_DNA"/>
</dbReference>
<accession>A0ABQ0Z144</accession>
<dbReference type="Proteomes" id="UP000390335">
    <property type="component" value="Unassembled WGS sequence"/>
</dbReference>
<dbReference type="PANTHER" id="PTHR43167">
    <property type="entry name" value="PUTATIVE (AFU_ORTHOLOGUE AFUA_6G01830)-RELATED"/>
    <property type="match status" value="1"/>
</dbReference>
<evidence type="ECO:0000313" key="5">
    <source>
        <dbReference type="Proteomes" id="UP000390335"/>
    </source>
</evidence>
<comment type="caution">
    <text evidence="4">The sequence shown here is derived from an EMBL/GenBank/DDBJ whole genome shotgun (WGS) entry which is preliminary data.</text>
</comment>
<sequence length="225" mass="24356">MTSLTNAPLAPLLDRLFEEADATSPATTPSVAAYWGGLSSEERARLVRSKTDYLDFYARLKDIPLAVSREAGTLLYMLARSTGARTIVEFGTSFGISTLHLAAALRDNGGGRLITTEFEPSKVARAREHLKAAGLIDLVEIREGDALQTLSADLPDAIDLLLLDGAKALYPDILRLVESRLRPGALVLADNADFCPDYLAWVRSPASGYMSVPFAEDIELSMRIG</sequence>
<dbReference type="SUPFAM" id="SSF53335">
    <property type="entry name" value="S-adenosyl-L-methionine-dependent methyltransferases"/>
    <property type="match status" value="1"/>
</dbReference>
<dbReference type="InterPro" id="IPR029063">
    <property type="entry name" value="SAM-dependent_MTases_sf"/>
</dbReference>
<reference evidence="4 5" key="1">
    <citation type="journal article" date="2020" name="Genome Biol. Evol.">
        <title>Rhizobium dioscoreae sp. nov., a plant growth-promoting bacterium isolated from yam (Dioscorea species).</title>
        <authorList>
            <person name="Ouyabe M."/>
            <person name="Tanaka N."/>
            <person name="Shiwa Y."/>
            <person name="Fujita N."/>
            <person name="Kikuno H."/>
            <person name="Babil P."/>
            <person name="Shiwachi H."/>
        </authorList>
    </citation>
    <scope>NUCLEOTIDE SEQUENCE [LARGE SCALE GENOMIC DNA]</scope>
    <source>
        <strain evidence="4 5">S-93</strain>
    </source>
</reference>
<protein>
    <recommendedName>
        <fullName evidence="6">O-methyltransferase</fullName>
    </recommendedName>
</protein>
<evidence type="ECO:0000256" key="3">
    <source>
        <dbReference type="ARBA" id="ARBA00022691"/>
    </source>
</evidence>